<dbReference type="InterPro" id="IPR025669">
    <property type="entry name" value="AAA_dom"/>
</dbReference>
<dbReference type="EMBL" id="SORO01000005">
    <property type="protein sequence ID" value="TDY66757.1"/>
    <property type="molecule type" value="Genomic_DNA"/>
</dbReference>
<reference evidence="2 3" key="1">
    <citation type="submission" date="2019-03" db="EMBL/GenBank/DDBJ databases">
        <title>Genomic Encyclopedia of Archaeal and Bacterial Type Strains, Phase II (KMG-II): from individual species to whole genera.</title>
        <authorList>
            <person name="Goeker M."/>
        </authorList>
    </citation>
    <scope>NUCLEOTIDE SEQUENCE [LARGE SCALE GENOMIC DNA]</scope>
    <source>
        <strain evidence="2 3">DSM 21537</strain>
    </source>
</reference>
<dbReference type="AlphaFoldDB" id="A0A4R8MK73"/>
<comment type="caution">
    <text evidence="2">The sequence shown here is derived from an EMBL/GenBank/DDBJ whole genome shotgun (WGS) entry which is preliminary data.</text>
</comment>
<protein>
    <submittedName>
        <fullName evidence="2">Cellulose biosynthesis protein BcsQ</fullName>
    </submittedName>
</protein>
<evidence type="ECO:0000313" key="3">
    <source>
        <dbReference type="Proteomes" id="UP000294684"/>
    </source>
</evidence>
<evidence type="ECO:0000313" key="2">
    <source>
        <dbReference type="EMBL" id="TDY66757.1"/>
    </source>
</evidence>
<dbReference type="InterPro" id="IPR050678">
    <property type="entry name" value="DNA_Partitioning_ATPase"/>
</dbReference>
<dbReference type="PANTHER" id="PTHR13696:SF52">
    <property type="entry name" value="PARA FAMILY PROTEIN CT_582"/>
    <property type="match status" value="1"/>
</dbReference>
<dbReference type="OrthoDB" id="350304at2"/>
<feature type="domain" description="AAA" evidence="1">
    <location>
        <begin position="1"/>
        <end position="168"/>
    </location>
</feature>
<dbReference type="Pfam" id="PF13614">
    <property type="entry name" value="AAA_31"/>
    <property type="match status" value="1"/>
</dbReference>
<dbReference type="Gene3D" id="3.40.50.300">
    <property type="entry name" value="P-loop containing nucleotide triphosphate hydrolases"/>
    <property type="match status" value="1"/>
</dbReference>
<name>A0A4R8MK73_LEPME</name>
<dbReference type="GeneID" id="79829121"/>
<dbReference type="Proteomes" id="UP000294684">
    <property type="component" value="Unassembled WGS sequence"/>
</dbReference>
<proteinExistence type="predicted"/>
<dbReference type="SUPFAM" id="SSF52540">
    <property type="entry name" value="P-loop containing nucleoside triphosphate hydrolases"/>
    <property type="match status" value="1"/>
</dbReference>
<dbReference type="RefSeq" id="WP_004788033.1">
    <property type="nucleotide sequence ID" value="NZ_SORO01000005.1"/>
</dbReference>
<gene>
    <name evidence="2" type="ORF">CLV96_3867</name>
</gene>
<keyword evidence="3" id="KW-1185">Reference proteome</keyword>
<sequence length="244" mass="26905">MKIITSASLKGGVSKSTISIFLALAISQLKKKVLVIDLDPQSYSLTDFFLRDLSIEEIDKKNAYQAFSDRKQLKECMFQSQGITVIPCSPDLQDLGSETQNDPGLLLRSKKEISALPFDYVIIDTPPSPVYEFKIGLYAADIVLSPLTYDRWSLSGLLKAKKQVELIGRSGLKTPKHIAVPSMVSDKTKDDVVDILKEGKFKYTKSFITRSAAVQSAIMKGNLLKSGSKSEQEFSSLASEVISL</sequence>
<organism evidence="2 3">
    <name type="scientific">Leptospira meyeri</name>
    <dbReference type="NCBI Taxonomy" id="29508"/>
    <lineage>
        <taxon>Bacteria</taxon>
        <taxon>Pseudomonadati</taxon>
        <taxon>Spirochaetota</taxon>
        <taxon>Spirochaetia</taxon>
        <taxon>Leptospirales</taxon>
        <taxon>Leptospiraceae</taxon>
        <taxon>Leptospira</taxon>
    </lineage>
</organism>
<dbReference type="STRING" id="1193051.LEP1GSC017_0406"/>
<dbReference type="PANTHER" id="PTHR13696">
    <property type="entry name" value="P-LOOP CONTAINING NUCLEOSIDE TRIPHOSPHATE HYDROLASE"/>
    <property type="match status" value="1"/>
</dbReference>
<dbReference type="CDD" id="cd02042">
    <property type="entry name" value="ParAB_family"/>
    <property type="match status" value="1"/>
</dbReference>
<evidence type="ECO:0000259" key="1">
    <source>
        <dbReference type="Pfam" id="PF13614"/>
    </source>
</evidence>
<accession>A0A4R8MK73</accession>
<dbReference type="InterPro" id="IPR027417">
    <property type="entry name" value="P-loop_NTPase"/>
</dbReference>